<keyword evidence="1" id="KW-1133">Transmembrane helix</keyword>
<protein>
    <submittedName>
        <fullName evidence="2">Uncharacterized protein</fullName>
    </submittedName>
</protein>
<reference evidence="2 3" key="1">
    <citation type="submission" date="2018-04" db="EMBL/GenBank/DDBJ databases">
        <authorList>
            <person name="Li G."/>
            <person name="Du W."/>
            <person name="Bai Y."/>
        </authorList>
    </citation>
    <scope>NUCLEOTIDE SEQUENCE [LARGE SCALE GENOMIC DNA]</scope>
    <source>
        <strain evidence="2 3">YYYZ-3</strain>
    </source>
</reference>
<accession>A0ABX2B6I8</accession>
<feature type="transmembrane region" description="Helical" evidence="1">
    <location>
        <begin position="289"/>
        <end position="310"/>
    </location>
</feature>
<feature type="transmembrane region" description="Helical" evidence="1">
    <location>
        <begin position="363"/>
        <end position="387"/>
    </location>
</feature>
<dbReference type="EMBL" id="QDKN01000001">
    <property type="protein sequence ID" value="NPT29647.1"/>
    <property type="molecule type" value="Genomic_DNA"/>
</dbReference>
<evidence type="ECO:0000313" key="3">
    <source>
        <dbReference type="Proteomes" id="UP001318401"/>
    </source>
</evidence>
<evidence type="ECO:0000313" key="2">
    <source>
        <dbReference type="EMBL" id="NPT29647.1"/>
    </source>
</evidence>
<evidence type="ECO:0000256" key="1">
    <source>
        <dbReference type="SAM" id="Phobius"/>
    </source>
</evidence>
<organism evidence="2 3">
    <name type="scientific">Vreelandella venusta</name>
    <dbReference type="NCBI Taxonomy" id="44935"/>
    <lineage>
        <taxon>Bacteria</taxon>
        <taxon>Pseudomonadati</taxon>
        <taxon>Pseudomonadota</taxon>
        <taxon>Gammaproteobacteria</taxon>
        <taxon>Oceanospirillales</taxon>
        <taxon>Halomonadaceae</taxon>
        <taxon>Vreelandella</taxon>
    </lineage>
</organism>
<sequence length="388" mass="43480">MKGVFSGSVDFKEYGSVLLSTESSGSGNFVSIVINGKDFHKASDIPSSSEGIVEFEVRPARKGSSTFHENIDDLLKQDPKIGQGEAPVNYYLLKEDYCDVLDGASEISEKLNNLCVLIEKLSQLAHYHDQKTHTNYLRLVFIKPEEVGVSQPLVIETKVDKEILDFAGSANIEHLVCLCDSSQSQDPHYHGRKGIFGNTITEFVQRRSENEKPFHYLVRNWNDFLTTYDKNFAVYTSGFAFHKAKREVAEAEVEISNKLSSVVSDITGKLLGIPISLAAVAAIPKSGSIVNSALIVLGVMLASFILSETVDNQKRRLKRVIHSKNMILNSIEGRKEVYPKDLRDNIDQIVDDLKKDEDRTDRLLRGFSLVSWLPFVLAMVVHIYFLFA</sequence>
<keyword evidence="3" id="KW-1185">Reference proteome</keyword>
<name>A0ABX2B6I8_9GAMM</name>
<gene>
    <name evidence="2" type="ORF">DDR56_03490</name>
</gene>
<proteinExistence type="predicted"/>
<dbReference type="Proteomes" id="UP001318401">
    <property type="component" value="Unassembled WGS sequence"/>
</dbReference>
<keyword evidence="1" id="KW-0812">Transmembrane</keyword>
<keyword evidence="1" id="KW-0472">Membrane</keyword>
<comment type="caution">
    <text evidence="2">The sequence shown here is derived from an EMBL/GenBank/DDBJ whole genome shotgun (WGS) entry which is preliminary data.</text>
</comment>